<dbReference type="Proteomes" id="UP001488805">
    <property type="component" value="Unassembled WGS sequence"/>
</dbReference>
<organism evidence="1 2">
    <name type="scientific">Zoarces viviparus</name>
    <name type="common">Viviparous eelpout</name>
    <name type="synonym">Blennius viviparus</name>
    <dbReference type="NCBI Taxonomy" id="48416"/>
    <lineage>
        <taxon>Eukaryota</taxon>
        <taxon>Metazoa</taxon>
        <taxon>Chordata</taxon>
        <taxon>Craniata</taxon>
        <taxon>Vertebrata</taxon>
        <taxon>Euteleostomi</taxon>
        <taxon>Actinopterygii</taxon>
        <taxon>Neopterygii</taxon>
        <taxon>Teleostei</taxon>
        <taxon>Neoteleostei</taxon>
        <taxon>Acanthomorphata</taxon>
        <taxon>Eupercaria</taxon>
        <taxon>Perciformes</taxon>
        <taxon>Cottioidei</taxon>
        <taxon>Zoarcales</taxon>
        <taxon>Zoarcidae</taxon>
        <taxon>Zoarcinae</taxon>
        <taxon>Zoarces</taxon>
    </lineage>
</organism>
<proteinExistence type="predicted"/>
<name>A0AAW1F4X0_ZOAVI</name>
<comment type="caution">
    <text evidence="1">The sequence shown here is derived from an EMBL/GenBank/DDBJ whole genome shotgun (WGS) entry which is preliminary data.</text>
</comment>
<evidence type="ECO:0000313" key="1">
    <source>
        <dbReference type="EMBL" id="KAK9529688.1"/>
    </source>
</evidence>
<protein>
    <submittedName>
        <fullName evidence="1">Uncharacterized protein</fullName>
    </submittedName>
</protein>
<accession>A0AAW1F4X0</accession>
<evidence type="ECO:0000313" key="2">
    <source>
        <dbReference type="Proteomes" id="UP001488805"/>
    </source>
</evidence>
<keyword evidence="2" id="KW-1185">Reference proteome</keyword>
<dbReference type="EMBL" id="JBCEZU010000111">
    <property type="protein sequence ID" value="KAK9529688.1"/>
    <property type="molecule type" value="Genomic_DNA"/>
</dbReference>
<dbReference type="AlphaFoldDB" id="A0AAW1F4X0"/>
<reference evidence="1 2" key="1">
    <citation type="journal article" date="2024" name="Genome Biol. Evol.">
        <title>Chromosome-level genome assembly of the viviparous eelpout Zoarces viviparus.</title>
        <authorList>
            <person name="Fuhrmann N."/>
            <person name="Brasseur M.V."/>
            <person name="Bakowski C.E."/>
            <person name="Podsiadlowski L."/>
            <person name="Prost S."/>
            <person name="Krehenwinkel H."/>
            <person name="Mayer C."/>
        </authorList>
    </citation>
    <scope>NUCLEOTIDE SEQUENCE [LARGE SCALE GENOMIC DNA]</scope>
    <source>
        <strain evidence="1">NO-MEL_2022_Ind0_liver</strain>
    </source>
</reference>
<gene>
    <name evidence="1" type="ORF">VZT92_013766</name>
</gene>
<sequence length="66" mass="7883">MKAAFFIWMADGNFTQESEINRHLQPYNNVPIQLVSQPDNERINTREDRCVQLRHAIKKRQEDPED</sequence>